<dbReference type="Proteomes" id="UP000001312">
    <property type="component" value="Unassembled WGS sequence"/>
</dbReference>
<keyword evidence="2" id="KW-1185">Reference proteome</keyword>
<dbReference type="RefSeq" id="XP_001592845.1">
    <property type="nucleotide sequence ID" value="XM_001592795.1"/>
</dbReference>
<gene>
    <name evidence="1" type="ORF">SS1G_05767</name>
</gene>
<dbReference type="EMBL" id="CH476627">
    <property type="protein sequence ID" value="EDO03286.1"/>
    <property type="molecule type" value="Genomic_DNA"/>
</dbReference>
<organism evidence="1 2">
    <name type="scientific">Sclerotinia sclerotiorum (strain ATCC 18683 / 1980 / Ss-1)</name>
    <name type="common">White mold</name>
    <name type="synonym">Whetzelinia sclerotiorum</name>
    <dbReference type="NCBI Taxonomy" id="665079"/>
    <lineage>
        <taxon>Eukaryota</taxon>
        <taxon>Fungi</taxon>
        <taxon>Dikarya</taxon>
        <taxon>Ascomycota</taxon>
        <taxon>Pezizomycotina</taxon>
        <taxon>Leotiomycetes</taxon>
        <taxon>Helotiales</taxon>
        <taxon>Sclerotiniaceae</taxon>
        <taxon>Sclerotinia</taxon>
    </lineage>
</organism>
<reference evidence="2" key="1">
    <citation type="journal article" date="2011" name="PLoS Genet.">
        <title>Genomic analysis of the necrotrophic fungal pathogens Sclerotinia sclerotiorum and Botrytis cinerea.</title>
        <authorList>
            <person name="Amselem J."/>
            <person name="Cuomo C.A."/>
            <person name="van Kan J.A."/>
            <person name="Viaud M."/>
            <person name="Benito E.P."/>
            <person name="Couloux A."/>
            <person name="Coutinho P.M."/>
            <person name="de Vries R.P."/>
            <person name="Dyer P.S."/>
            <person name="Fillinger S."/>
            <person name="Fournier E."/>
            <person name="Gout L."/>
            <person name="Hahn M."/>
            <person name="Kohn L."/>
            <person name="Lapalu N."/>
            <person name="Plummer K.M."/>
            <person name="Pradier J.M."/>
            <person name="Quevillon E."/>
            <person name="Sharon A."/>
            <person name="Simon A."/>
            <person name="ten Have A."/>
            <person name="Tudzynski B."/>
            <person name="Tudzynski P."/>
            <person name="Wincker P."/>
            <person name="Andrew M."/>
            <person name="Anthouard V."/>
            <person name="Beever R.E."/>
            <person name="Beffa R."/>
            <person name="Benoit I."/>
            <person name="Bouzid O."/>
            <person name="Brault B."/>
            <person name="Chen Z."/>
            <person name="Choquer M."/>
            <person name="Collemare J."/>
            <person name="Cotton P."/>
            <person name="Danchin E.G."/>
            <person name="Da Silva C."/>
            <person name="Gautier A."/>
            <person name="Giraud C."/>
            <person name="Giraud T."/>
            <person name="Gonzalez C."/>
            <person name="Grossetete S."/>
            <person name="Guldener U."/>
            <person name="Henrissat B."/>
            <person name="Howlett B.J."/>
            <person name="Kodira C."/>
            <person name="Kretschmer M."/>
            <person name="Lappartient A."/>
            <person name="Leroch M."/>
            <person name="Levis C."/>
            <person name="Mauceli E."/>
            <person name="Neuveglise C."/>
            <person name="Oeser B."/>
            <person name="Pearson M."/>
            <person name="Poulain J."/>
            <person name="Poussereau N."/>
            <person name="Quesneville H."/>
            <person name="Rascle C."/>
            <person name="Schumacher J."/>
            <person name="Segurens B."/>
            <person name="Sexton A."/>
            <person name="Silva E."/>
            <person name="Sirven C."/>
            <person name="Soanes D.M."/>
            <person name="Talbot N.J."/>
            <person name="Templeton M."/>
            <person name="Yandava C."/>
            <person name="Yarden O."/>
            <person name="Zeng Q."/>
            <person name="Rollins J.A."/>
            <person name="Lebrun M.H."/>
            <person name="Dickman M."/>
        </authorList>
    </citation>
    <scope>NUCLEOTIDE SEQUENCE [LARGE SCALE GENOMIC DNA]</scope>
    <source>
        <strain evidence="2">ATCC 18683 / 1980 / Ss-1</strain>
    </source>
</reference>
<accession>A7EKC0</accession>
<proteinExistence type="predicted"/>
<protein>
    <submittedName>
        <fullName evidence="1">Uncharacterized protein</fullName>
    </submittedName>
</protein>
<evidence type="ECO:0000313" key="2">
    <source>
        <dbReference type="Proteomes" id="UP000001312"/>
    </source>
</evidence>
<name>A7EKC0_SCLS1</name>
<dbReference type="HOGENOM" id="CLU_2813964_0_0_1"/>
<sequence>MDYAKKVVDRTGNDVRAREHKYYNEKQELAKTRWDKPKGLSSNPIVGLNFTSQVPIVDRIELHRRRA</sequence>
<dbReference type="InParanoid" id="A7EKC0"/>
<dbReference type="AlphaFoldDB" id="A7EKC0"/>
<evidence type="ECO:0000313" key="1">
    <source>
        <dbReference type="EMBL" id="EDO03286.1"/>
    </source>
</evidence>
<dbReference type="KEGG" id="ssl:SS1G_05767"/>
<dbReference type="GeneID" id="5489279"/>